<dbReference type="AlphaFoldDB" id="A0A4Z2H8X5"/>
<reference evidence="1 2" key="1">
    <citation type="submission" date="2019-03" db="EMBL/GenBank/DDBJ databases">
        <title>First draft genome of Liparis tanakae, snailfish: a comprehensive survey of snailfish specific genes.</title>
        <authorList>
            <person name="Kim W."/>
            <person name="Song I."/>
            <person name="Jeong J.-H."/>
            <person name="Kim D."/>
            <person name="Kim S."/>
            <person name="Ryu S."/>
            <person name="Song J.Y."/>
            <person name="Lee S.K."/>
        </authorList>
    </citation>
    <scope>NUCLEOTIDE SEQUENCE [LARGE SCALE GENOMIC DNA]</scope>
    <source>
        <tissue evidence="1">Muscle</tissue>
    </source>
</reference>
<protein>
    <submittedName>
        <fullName evidence="1">Uncharacterized protein</fullName>
    </submittedName>
</protein>
<evidence type="ECO:0000313" key="1">
    <source>
        <dbReference type="EMBL" id="TNN62236.1"/>
    </source>
</evidence>
<keyword evidence="2" id="KW-1185">Reference proteome</keyword>
<organism evidence="1 2">
    <name type="scientific">Liparis tanakae</name>
    <name type="common">Tanaka's snailfish</name>
    <dbReference type="NCBI Taxonomy" id="230148"/>
    <lineage>
        <taxon>Eukaryota</taxon>
        <taxon>Metazoa</taxon>
        <taxon>Chordata</taxon>
        <taxon>Craniata</taxon>
        <taxon>Vertebrata</taxon>
        <taxon>Euteleostomi</taxon>
        <taxon>Actinopterygii</taxon>
        <taxon>Neopterygii</taxon>
        <taxon>Teleostei</taxon>
        <taxon>Neoteleostei</taxon>
        <taxon>Acanthomorphata</taxon>
        <taxon>Eupercaria</taxon>
        <taxon>Perciformes</taxon>
        <taxon>Cottioidei</taxon>
        <taxon>Cottales</taxon>
        <taxon>Liparidae</taxon>
        <taxon>Liparis</taxon>
    </lineage>
</organism>
<name>A0A4Z2H8X5_9TELE</name>
<sequence length="249" mass="27530">MLTRCGAIRLIEGCPRLNIRGISVPLNSLMGRINNAAHSCQGACGIPMSPLGCSRFGWRASTPREERSQCVSRPVKMKTRRHDDGGPQGRNDRLIQEFDCAHLKPLFPLPIFQLDHKAKWTGFESLEQSVDQHTAEHDGTYFSYLANIEVSCGERRESVPVQVVNRRGWLRGGRDGEREGGVGLDGGIAGRAGGAVESTFCEYLPSQHLRRPNEDISVTLLNHKRSCQPSPAISPSILHSEMAVAHKQR</sequence>
<proteinExistence type="predicted"/>
<dbReference type="Proteomes" id="UP000314294">
    <property type="component" value="Unassembled WGS sequence"/>
</dbReference>
<comment type="caution">
    <text evidence="1">The sequence shown here is derived from an EMBL/GenBank/DDBJ whole genome shotgun (WGS) entry which is preliminary data.</text>
</comment>
<dbReference type="EMBL" id="SRLO01000298">
    <property type="protein sequence ID" value="TNN62236.1"/>
    <property type="molecule type" value="Genomic_DNA"/>
</dbReference>
<evidence type="ECO:0000313" key="2">
    <source>
        <dbReference type="Proteomes" id="UP000314294"/>
    </source>
</evidence>
<accession>A0A4Z2H8X5</accession>
<gene>
    <name evidence="1" type="ORF">EYF80_027500</name>
</gene>